<dbReference type="AlphaFoldDB" id="A0A5A7Q077"/>
<protein>
    <submittedName>
        <fullName evidence="2">Peptide synthetase</fullName>
    </submittedName>
</protein>
<comment type="caution">
    <text evidence="2">The sequence shown here is derived from an EMBL/GenBank/DDBJ whole genome shotgun (WGS) entry which is preliminary data.</text>
</comment>
<evidence type="ECO:0000313" key="2">
    <source>
        <dbReference type="EMBL" id="GER38535.1"/>
    </source>
</evidence>
<name>A0A5A7Q077_STRAF</name>
<feature type="compositionally biased region" description="Basic and acidic residues" evidence="1">
    <location>
        <begin position="1"/>
        <end position="19"/>
    </location>
</feature>
<evidence type="ECO:0000313" key="3">
    <source>
        <dbReference type="Proteomes" id="UP000325081"/>
    </source>
</evidence>
<feature type="region of interest" description="Disordered" evidence="1">
    <location>
        <begin position="1"/>
        <end position="46"/>
    </location>
</feature>
<proteinExistence type="predicted"/>
<sequence>MDDSAVRKKVRDSYIETRSGRRSSRRWSLGCSRDAVTTTRRRGMKERTRSIPYAITTIVEEKQNGPPSLEERGGRSDAWSRRISPRYDGRRRRSEHRRISDGGEENDRSFENRRRLEMGYDSFGGPSAVSVAYTWSRRIAWRCDGRRPELRRILDFWGRVVDERSFENWILVGLHLNLGWSVIDFLIECWAALRKIELGQEGKVVGLWADKGDDLGWFILFAALMDVDWAGSQLKLIQKLETN</sequence>
<keyword evidence="3" id="KW-1185">Reference proteome</keyword>
<reference evidence="3" key="1">
    <citation type="journal article" date="2019" name="Curr. Biol.">
        <title>Genome Sequence of Striga asiatica Provides Insight into the Evolution of Plant Parasitism.</title>
        <authorList>
            <person name="Yoshida S."/>
            <person name="Kim S."/>
            <person name="Wafula E.K."/>
            <person name="Tanskanen J."/>
            <person name="Kim Y.M."/>
            <person name="Honaas L."/>
            <person name="Yang Z."/>
            <person name="Spallek T."/>
            <person name="Conn C.E."/>
            <person name="Ichihashi Y."/>
            <person name="Cheong K."/>
            <person name="Cui S."/>
            <person name="Der J.P."/>
            <person name="Gundlach H."/>
            <person name="Jiao Y."/>
            <person name="Hori C."/>
            <person name="Ishida J.K."/>
            <person name="Kasahara H."/>
            <person name="Kiba T."/>
            <person name="Kim M.S."/>
            <person name="Koo N."/>
            <person name="Laohavisit A."/>
            <person name="Lee Y.H."/>
            <person name="Lumba S."/>
            <person name="McCourt P."/>
            <person name="Mortimer J.C."/>
            <person name="Mutuku J.M."/>
            <person name="Nomura T."/>
            <person name="Sasaki-Sekimoto Y."/>
            <person name="Seto Y."/>
            <person name="Wang Y."/>
            <person name="Wakatake T."/>
            <person name="Sakakibara H."/>
            <person name="Demura T."/>
            <person name="Yamaguchi S."/>
            <person name="Yoneyama K."/>
            <person name="Manabe R.I."/>
            <person name="Nelson D.C."/>
            <person name="Schulman A.H."/>
            <person name="Timko M.P."/>
            <person name="dePamphilis C.W."/>
            <person name="Choi D."/>
            <person name="Shirasu K."/>
        </authorList>
    </citation>
    <scope>NUCLEOTIDE SEQUENCE [LARGE SCALE GENOMIC DNA]</scope>
    <source>
        <strain evidence="3">cv. UVA1</strain>
    </source>
</reference>
<accession>A0A5A7Q077</accession>
<evidence type="ECO:0000256" key="1">
    <source>
        <dbReference type="SAM" id="MobiDB-lite"/>
    </source>
</evidence>
<gene>
    <name evidence="2" type="ORF">STAS_15056</name>
</gene>
<dbReference type="Proteomes" id="UP000325081">
    <property type="component" value="Unassembled WGS sequence"/>
</dbReference>
<organism evidence="2 3">
    <name type="scientific">Striga asiatica</name>
    <name type="common">Asiatic witchweed</name>
    <name type="synonym">Buchnera asiatica</name>
    <dbReference type="NCBI Taxonomy" id="4170"/>
    <lineage>
        <taxon>Eukaryota</taxon>
        <taxon>Viridiplantae</taxon>
        <taxon>Streptophyta</taxon>
        <taxon>Embryophyta</taxon>
        <taxon>Tracheophyta</taxon>
        <taxon>Spermatophyta</taxon>
        <taxon>Magnoliopsida</taxon>
        <taxon>eudicotyledons</taxon>
        <taxon>Gunneridae</taxon>
        <taxon>Pentapetalae</taxon>
        <taxon>asterids</taxon>
        <taxon>lamiids</taxon>
        <taxon>Lamiales</taxon>
        <taxon>Orobanchaceae</taxon>
        <taxon>Buchnereae</taxon>
        <taxon>Striga</taxon>
    </lineage>
</organism>
<feature type="region of interest" description="Disordered" evidence="1">
    <location>
        <begin position="60"/>
        <end position="81"/>
    </location>
</feature>
<dbReference type="EMBL" id="BKCP01005516">
    <property type="protein sequence ID" value="GER38535.1"/>
    <property type="molecule type" value="Genomic_DNA"/>
</dbReference>